<name>A0ABM9D7Y1_9BACT</name>
<dbReference type="RefSeq" id="WP_305732154.1">
    <property type="nucleotide sequence ID" value="NZ_OW150024.1"/>
</dbReference>
<feature type="signal peptide" evidence="1">
    <location>
        <begin position="1"/>
        <end position="21"/>
    </location>
</feature>
<protein>
    <submittedName>
        <fullName evidence="2">Uncharacterized protein</fullName>
    </submittedName>
</protein>
<evidence type="ECO:0000313" key="3">
    <source>
        <dbReference type="Proteomes" id="UP001295463"/>
    </source>
</evidence>
<sequence length="117" mass="12728">MRKKLICTILAMYFSTCPAHAAEKVVSCEVYSNNQPAYTGTCLFIPEAGGSFVLSHTVKGKPLVGEVTDISVTIVEKGVAEVRGLTKRGNNSRWGEAKRSQNNKACWEGADFKVCAR</sequence>
<proteinExistence type="predicted"/>
<keyword evidence="1" id="KW-0732">Signal</keyword>
<keyword evidence="3" id="KW-1185">Reference proteome</keyword>
<organism evidence="2 3">
    <name type="scientific">Trichlorobacter ammonificans</name>
    <dbReference type="NCBI Taxonomy" id="2916410"/>
    <lineage>
        <taxon>Bacteria</taxon>
        <taxon>Pseudomonadati</taxon>
        <taxon>Thermodesulfobacteriota</taxon>
        <taxon>Desulfuromonadia</taxon>
        <taxon>Geobacterales</taxon>
        <taxon>Geobacteraceae</taxon>
        <taxon>Trichlorobacter</taxon>
    </lineage>
</organism>
<dbReference type="EMBL" id="OW150024">
    <property type="protein sequence ID" value="CAH2031323.1"/>
    <property type="molecule type" value="Genomic_DNA"/>
</dbReference>
<gene>
    <name evidence="2" type="ORF">GEAMG1_1493</name>
</gene>
<accession>A0ABM9D7Y1</accession>
<evidence type="ECO:0000313" key="2">
    <source>
        <dbReference type="EMBL" id="CAH2031323.1"/>
    </source>
</evidence>
<reference evidence="2 3" key="1">
    <citation type="submission" date="2022-03" db="EMBL/GenBank/DDBJ databases">
        <authorList>
            <person name="Koch H."/>
        </authorList>
    </citation>
    <scope>NUCLEOTIDE SEQUENCE [LARGE SCALE GENOMIC DNA]</scope>
    <source>
        <strain evidence="2 3">G1</strain>
    </source>
</reference>
<feature type="chain" id="PRO_5046411379" evidence="1">
    <location>
        <begin position="22"/>
        <end position="117"/>
    </location>
</feature>
<dbReference type="Proteomes" id="UP001295463">
    <property type="component" value="Chromosome"/>
</dbReference>
<evidence type="ECO:0000256" key="1">
    <source>
        <dbReference type="SAM" id="SignalP"/>
    </source>
</evidence>